<comment type="caution">
    <text evidence="2">The sequence shown here is derived from an EMBL/GenBank/DDBJ whole genome shotgun (WGS) entry which is preliminary data.</text>
</comment>
<reference evidence="2 3" key="1">
    <citation type="submission" date="2022-01" db="EMBL/GenBank/DDBJ databases">
        <title>Lysobacter chinensis sp. nov., a bacterium isolated from cow dung compost.</title>
        <authorList>
            <person name="Liu Y."/>
        </authorList>
    </citation>
    <scope>NUCLEOTIDE SEQUENCE [LARGE SCALE GENOMIC DNA]</scope>
    <source>
        <strain evidence="2 3">TLK-CK17</strain>
    </source>
</reference>
<reference evidence="2 3" key="3">
    <citation type="submission" date="2022-01" db="EMBL/GenBank/DDBJ databases">
        <authorList>
            <person name="Zhou L.Y."/>
        </authorList>
    </citation>
    <scope>NUCLEOTIDE SEQUENCE [LARGE SCALE GENOMIC DNA]</scope>
    <source>
        <strain evidence="2 3">TLK-CK17</strain>
    </source>
</reference>
<keyword evidence="3" id="KW-1185">Reference proteome</keyword>
<feature type="transmembrane region" description="Helical" evidence="1">
    <location>
        <begin position="45"/>
        <end position="62"/>
    </location>
</feature>
<feature type="transmembrane region" description="Helical" evidence="1">
    <location>
        <begin position="74"/>
        <end position="93"/>
    </location>
</feature>
<gene>
    <name evidence="2" type="ORF">L3V18_16090</name>
</gene>
<keyword evidence="1" id="KW-0812">Transmembrane</keyword>
<dbReference type="EMBL" id="JAKJPO010000014">
    <property type="protein sequence ID" value="MCF7223298.1"/>
    <property type="molecule type" value="Genomic_DNA"/>
</dbReference>
<dbReference type="RefSeq" id="WP_237056250.1">
    <property type="nucleotide sequence ID" value="NZ_JAKJPO010000014.1"/>
</dbReference>
<evidence type="ECO:0000256" key="1">
    <source>
        <dbReference type="SAM" id="Phobius"/>
    </source>
</evidence>
<feature type="transmembrane region" description="Helical" evidence="1">
    <location>
        <begin position="20"/>
        <end position="39"/>
    </location>
</feature>
<protein>
    <recommendedName>
        <fullName evidence="4">DUF805 domain-containing protein</fullName>
    </recommendedName>
</protein>
<sequence length="128" mass="14228">MGDDLRRELEKARTALIRTYVLHVAWFAAMCVFVSLQWSGDGLKASVLLTLITVPPVLFYTVRVHRLCRRIDPAARTVGVVPVLVTTLVLSPFESGLILPARNLLVANRILRARKRQEAARIGTGPLN</sequence>
<reference evidence="3" key="2">
    <citation type="submission" date="2022-01" db="EMBL/GenBank/DDBJ databases">
        <title>Lysobacter chinensis sp. nov., a bacterium isolated from cow dung compost.</title>
        <authorList>
            <person name="Zhou L.Y."/>
        </authorList>
    </citation>
    <scope>NUCLEOTIDE SEQUENCE [LARGE SCALE GENOMIC DNA]</scope>
    <source>
        <strain evidence="3">TLK-CK17</strain>
    </source>
</reference>
<name>A0ABS9HX34_9GAMM</name>
<evidence type="ECO:0008006" key="4">
    <source>
        <dbReference type="Google" id="ProtNLM"/>
    </source>
</evidence>
<dbReference type="Proteomes" id="UP001430796">
    <property type="component" value="Unassembled WGS sequence"/>
</dbReference>
<accession>A0ABS9HX34</accession>
<evidence type="ECO:0000313" key="2">
    <source>
        <dbReference type="EMBL" id="MCF7223298.1"/>
    </source>
</evidence>
<keyword evidence="1" id="KW-0472">Membrane</keyword>
<proteinExistence type="predicted"/>
<evidence type="ECO:0000313" key="3">
    <source>
        <dbReference type="Proteomes" id="UP001430796"/>
    </source>
</evidence>
<keyword evidence="1" id="KW-1133">Transmembrane helix</keyword>
<organism evidence="2 3">
    <name type="scientific">Marilutibacter chinensis</name>
    <dbReference type="NCBI Taxonomy" id="2912247"/>
    <lineage>
        <taxon>Bacteria</taxon>
        <taxon>Pseudomonadati</taxon>
        <taxon>Pseudomonadota</taxon>
        <taxon>Gammaproteobacteria</taxon>
        <taxon>Lysobacterales</taxon>
        <taxon>Lysobacteraceae</taxon>
        <taxon>Marilutibacter</taxon>
    </lineage>
</organism>